<evidence type="ECO:0000256" key="1">
    <source>
        <dbReference type="SAM" id="MobiDB-lite"/>
    </source>
</evidence>
<reference evidence="3" key="1">
    <citation type="journal article" date="2019" name="Int. J. Syst. Evol. Microbiol.">
        <title>The Global Catalogue of Microorganisms (GCM) 10K type strain sequencing project: providing services to taxonomists for standard genome sequencing and annotation.</title>
        <authorList>
            <consortium name="The Broad Institute Genomics Platform"/>
            <consortium name="The Broad Institute Genome Sequencing Center for Infectious Disease"/>
            <person name="Wu L."/>
            <person name="Ma J."/>
        </authorList>
    </citation>
    <scope>NUCLEOTIDE SEQUENCE [LARGE SCALE GENOMIC DNA]</scope>
    <source>
        <strain evidence="3">CGMCC 1.12990</strain>
    </source>
</reference>
<evidence type="ECO:0000313" key="2">
    <source>
        <dbReference type="EMBL" id="GGG33370.1"/>
    </source>
</evidence>
<keyword evidence="3" id="KW-1185">Reference proteome</keyword>
<name>A0ABQ1WN35_9BACT</name>
<evidence type="ECO:0000313" key="3">
    <source>
        <dbReference type="Proteomes" id="UP000601361"/>
    </source>
</evidence>
<dbReference type="RefSeq" id="WP_188556468.1">
    <property type="nucleotide sequence ID" value="NZ_BMGS01000002.1"/>
</dbReference>
<organism evidence="2 3">
    <name type="scientific">Hymenobacter glacieicola</name>
    <dbReference type="NCBI Taxonomy" id="1562124"/>
    <lineage>
        <taxon>Bacteria</taxon>
        <taxon>Pseudomonadati</taxon>
        <taxon>Bacteroidota</taxon>
        <taxon>Cytophagia</taxon>
        <taxon>Cytophagales</taxon>
        <taxon>Hymenobacteraceae</taxon>
        <taxon>Hymenobacter</taxon>
    </lineage>
</organism>
<dbReference type="Proteomes" id="UP000601361">
    <property type="component" value="Unassembled WGS sequence"/>
</dbReference>
<gene>
    <name evidence="2" type="ORF">GCM10011378_07310</name>
</gene>
<proteinExistence type="predicted"/>
<protein>
    <submittedName>
        <fullName evidence="2">Uncharacterized protein</fullName>
    </submittedName>
</protein>
<feature type="region of interest" description="Disordered" evidence="1">
    <location>
        <begin position="166"/>
        <end position="219"/>
    </location>
</feature>
<comment type="caution">
    <text evidence="2">The sequence shown here is derived from an EMBL/GenBank/DDBJ whole genome shotgun (WGS) entry which is preliminary data.</text>
</comment>
<dbReference type="EMBL" id="BMGS01000002">
    <property type="protein sequence ID" value="GGG33370.1"/>
    <property type="molecule type" value="Genomic_DNA"/>
</dbReference>
<accession>A0ABQ1WN35</accession>
<sequence length="219" mass="22805">MKKNHYTHDQLKELAADYFTSNPDVDYLLASTHDGVFYRPENAGYAQAGADANGAELVKVPRAAEAVAVAVTSRAMNINIKNLSVHTLGHVDDLSGFLVKHLSRVANGETVETVLTEMLAGVPETLELTVDLPELDEQPGLAALVAEAVLIPGYFATPAEAPASTEAAPAQAEVAAATTAPAEAAPAPKKTRTTAPKKTPVAPKAAKSTKPKASTKAAE</sequence>